<feature type="compositionally biased region" description="Low complexity" evidence="1">
    <location>
        <begin position="659"/>
        <end position="672"/>
    </location>
</feature>
<dbReference type="Pfam" id="PF01841">
    <property type="entry name" value="Transglut_core"/>
    <property type="match status" value="1"/>
</dbReference>
<feature type="transmembrane region" description="Helical" evidence="2">
    <location>
        <begin position="201"/>
        <end position="219"/>
    </location>
</feature>
<dbReference type="EMBL" id="DVJP01000050">
    <property type="protein sequence ID" value="HIS76690.1"/>
    <property type="molecule type" value="Genomic_DNA"/>
</dbReference>
<keyword evidence="2" id="KW-0472">Membrane</keyword>
<evidence type="ECO:0000256" key="2">
    <source>
        <dbReference type="SAM" id="Phobius"/>
    </source>
</evidence>
<dbReference type="PANTHER" id="PTHR42736:SF1">
    <property type="entry name" value="PROTEIN-GLUTAMINE GAMMA-GLUTAMYLTRANSFERASE"/>
    <property type="match status" value="1"/>
</dbReference>
<dbReference type="InterPro" id="IPR021878">
    <property type="entry name" value="TgpA_N"/>
</dbReference>
<organism evidence="4 5">
    <name type="scientific">Candidatus Merdivicinus excrementipullorum</name>
    <dbReference type="NCBI Taxonomy" id="2840867"/>
    <lineage>
        <taxon>Bacteria</taxon>
        <taxon>Bacillati</taxon>
        <taxon>Bacillota</taxon>
        <taxon>Clostridia</taxon>
        <taxon>Eubacteriales</taxon>
        <taxon>Oscillospiraceae</taxon>
        <taxon>Oscillospiraceae incertae sedis</taxon>
        <taxon>Candidatus Merdivicinus</taxon>
    </lineage>
</organism>
<sequence length="820" mass="90911">MTDSLRKFPLEKAGYLLLLLCGVLGTWGAFLDRYRLPYAEFLLPGAVLAAALLGGLAFLPKKARIGCSLGLLAVWVFVCVRYWRQIAWGLVRCFERLLPTVTIYISLDFPALPPISPWEERMALLAACCLLLPYLTLLAWAVVGRKSFWFSFLLTFPVFVFSWGPQTAAPVYAVVCSAFFWMAMLLQNGIPRRFRGSSGRALGWILLASGLVSSLVILAPPERYEPWDGAADVRAQLNDAASGMARWFPGGQGGGTVLSGEDGEIDLDETGNRSQPDGDALRVYSYRIPEQLYLRGYSAAVYTGHSWEQLEEGMYSSKMLGFQPLSFLERRAEGTAANVTVEPLVPSRWVYAPYLITDMEPRLQTEDDVGFLANGQEQYSFQSLASSEWGVINGENGGQWLEYPTFSYSYLMVDSFMYDGELLTYMTEPGRGPVIQNLSQLSPEQEIAAYNYLYNFLEGQGLYTVPSYARDSSYVSFLQGYYTQLPEGLRESLLEWWRENYAPGTGSMARDQAITGTIPETGVPYWLWGYAAGEVARTIRDSGVYTLTPGLQPRNRDFAEYFLTESNEGYCVHFATAAAVMLRALGIPARYAEGYAVDGSSFDSQGWVTVPARNAHAWAEIWLPGTGWVPVEATPGGPAGVTGGQESSEESSLPEESEPPSSSAEEPSVSSAPEEESAPEISQPESSEAAGENTPESQDSWVWSIALGGLLLILAAAAPFGARWLRMAGRKKKMFQPDSRKAALEIYGVIMSLSRFGGPDPSPEALAIARKARFSPHEISADELETLLGEYREHRQKTWENLPKRRRLRFWFWGYPEGRS</sequence>
<feature type="transmembrane region" description="Helical" evidence="2">
    <location>
        <begin position="171"/>
        <end position="189"/>
    </location>
</feature>
<dbReference type="SMART" id="SM00460">
    <property type="entry name" value="TGc"/>
    <property type="match status" value="1"/>
</dbReference>
<dbReference type="AlphaFoldDB" id="A0A9D1FP04"/>
<feature type="transmembrane region" description="Helical" evidence="2">
    <location>
        <begin position="701"/>
        <end position="725"/>
    </location>
</feature>
<feature type="region of interest" description="Disordered" evidence="1">
    <location>
        <begin position="632"/>
        <end position="697"/>
    </location>
</feature>
<feature type="transmembrane region" description="Helical" evidence="2">
    <location>
        <begin position="12"/>
        <end position="30"/>
    </location>
</feature>
<feature type="domain" description="Transglutaminase-like" evidence="3">
    <location>
        <begin position="563"/>
        <end position="635"/>
    </location>
</feature>
<reference evidence="4" key="2">
    <citation type="journal article" date="2021" name="PeerJ">
        <title>Extensive microbial diversity within the chicken gut microbiome revealed by metagenomics and culture.</title>
        <authorList>
            <person name="Gilroy R."/>
            <person name="Ravi A."/>
            <person name="Getino M."/>
            <person name="Pursley I."/>
            <person name="Horton D.L."/>
            <person name="Alikhan N.F."/>
            <person name="Baker D."/>
            <person name="Gharbi K."/>
            <person name="Hall N."/>
            <person name="Watson M."/>
            <person name="Adriaenssens E.M."/>
            <person name="Foster-Nyarko E."/>
            <person name="Jarju S."/>
            <person name="Secka A."/>
            <person name="Antonio M."/>
            <person name="Oren A."/>
            <person name="Chaudhuri R.R."/>
            <person name="La Ragione R."/>
            <person name="Hildebrand F."/>
            <person name="Pallen M.J."/>
        </authorList>
    </citation>
    <scope>NUCLEOTIDE SEQUENCE</scope>
    <source>
        <strain evidence="4">CHK199-13235</strain>
    </source>
</reference>
<comment type="caution">
    <text evidence="4">The sequence shown here is derived from an EMBL/GenBank/DDBJ whole genome shotgun (WGS) entry which is preliminary data.</text>
</comment>
<dbReference type="InterPro" id="IPR002931">
    <property type="entry name" value="Transglutaminase-like"/>
</dbReference>
<evidence type="ECO:0000313" key="4">
    <source>
        <dbReference type="EMBL" id="HIS76690.1"/>
    </source>
</evidence>
<dbReference type="InterPro" id="IPR038765">
    <property type="entry name" value="Papain-like_cys_pep_sf"/>
</dbReference>
<evidence type="ECO:0000313" key="5">
    <source>
        <dbReference type="Proteomes" id="UP000824002"/>
    </source>
</evidence>
<feature type="transmembrane region" description="Helical" evidence="2">
    <location>
        <begin position="65"/>
        <end position="83"/>
    </location>
</feature>
<feature type="transmembrane region" description="Helical" evidence="2">
    <location>
        <begin position="122"/>
        <end position="141"/>
    </location>
</feature>
<keyword evidence="2" id="KW-0812">Transmembrane</keyword>
<proteinExistence type="predicted"/>
<dbReference type="Proteomes" id="UP000824002">
    <property type="component" value="Unassembled WGS sequence"/>
</dbReference>
<gene>
    <name evidence="4" type="ORF">IAB51_07745</name>
</gene>
<evidence type="ECO:0000256" key="1">
    <source>
        <dbReference type="SAM" id="MobiDB-lite"/>
    </source>
</evidence>
<dbReference type="InterPro" id="IPR052901">
    <property type="entry name" value="Bact_TGase-like"/>
</dbReference>
<feature type="transmembrane region" description="Helical" evidence="2">
    <location>
        <begin position="36"/>
        <end position="58"/>
    </location>
</feature>
<dbReference type="Gene3D" id="3.10.620.30">
    <property type="match status" value="1"/>
</dbReference>
<dbReference type="SUPFAM" id="SSF54001">
    <property type="entry name" value="Cysteine proteinases"/>
    <property type="match status" value="1"/>
</dbReference>
<accession>A0A9D1FP04</accession>
<protein>
    <submittedName>
        <fullName evidence="4">Transglutaminase domain-containing protein</fullName>
    </submittedName>
</protein>
<feature type="compositionally biased region" description="Acidic residues" evidence="1">
    <location>
        <begin position="647"/>
        <end position="658"/>
    </location>
</feature>
<feature type="compositionally biased region" description="Low complexity" evidence="1">
    <location>
        <begin position="679"/>
        <end position="690"/>
    </location>
</feature>
<evidence type="ECO:0000259" key="3">
    <source>
        <dbReference type="SMART" id="SM00460"/>
    </source>
</evidence>
<dbReference type="PANTHER" id="PTHR42736">
    <property type="entry name" value="PROTEIN-GLUTAMINE GAMMA-GLUTAMYLTRANSFERASE"/>
    <property type="match status" value="1"/>
</dbReference>
<name>A0A9D1FP04_9FIRM</name>
<reference evidence="4" key="1">
    <citation type="submission" date="2020-10" db="EMBL/GenBank/DDBJ databases">
        <authorList>
            <person name="Gilroy R."/>
        </authorList>
    </citation>
    <scope>NUCLEOTIDE SEQUENCE</scope>
    <source>
        <strain evidence="4">CHK199-13235</strain>
    </source>
</reference>
<dbReference type="Pfam" id="PF11992">
    <property type="entry name" value="TgpA_N"/>
    <property type="match status" value="1"/>
</dbReference>
<keyword evidence="2" id="KW-1133">Transmembrane helix</keyword>
<feature type="transmembrane region" description="Helical" evidence="2">
    <location>
        <begin position="148"/>
        <end position="165"/>
    </location>
</feature>